<gene>
    <name evidence="3" type="ORF">SAMN06269173_10485</name>
</gene>
<feature type="signal peptide" evidence="1">
    <location>
        <begin position="1"/>
        <end position="20"/>
    </location>
</feature>
<dbReference type="Gene3D" id="2.60.120.560">
    <property type="entry name" value="Exo-inulinase, domain 1"/>
    <property type="match status" value="1"/>
</dbReference>
<sequence>MLTRCVVLSLLVASSIPYMATAQESDKPEATEVWEPVPREVMGTALTTPPPSDAIVLFNGKDLAQWVSADDRTAPAKWKVASGVLTVDKTSGNIETKRSFTNYQLHLEWRVPATIAETGQARGNSGIFLASLGKGDAGYELQILDAYRNKTYVNGMAGSIYKQTAPLVNPARKPGEWQSYDVLWTAPTFQADGTVRTPARVTVMFNGVVVQDNTVLTGATRYIGKPTYQKHGPAPIKLQAHGDKSEPLSFRNIWVREL</sequence>
<evidence type="ECO:0000256" key="1">
    <source>
        <dbReference type="SAM" id="SignalP"/>
    </source>
</evidence>
<keyword evidence="1" id="KW-0732">Signal</keyword>
<protein>
    <recommendedName>
        <fullName evidence="2">3-keto-alpha-glucoside-1,2-lyase/3-keto-2-hydroxy-glucal hydratase domain-containing protein</fullName>
    </recommendedName>
</protein>
<dbReference type="GO" id="GO:0016787">
    <property type="term" value="F:hydrolase activity"/>
    <property type="evidence" value="ECO:0007669"/>
    <property type="project" value="InterPro"/>
</dbReference>
<dbReference type="Proteomes" id="UP000198310">
    <property type="component" value="Unassembled WGS sequence"/>
</dbReference>
<dbReference type="InterPro" id="IPR010496">
    <property type="entry name" value="AL/BT2_dom"/>
</dbReference>
<dbReference type="EMBL" id="FZNS01000004">
    <property type="protein sequence ID" value="SNR58026.1"/>
    <property type="molecule type" value="Genomic_DNA"/>
</dbReference>
<accession>A0A238XG94</accession>
<proteinExistence type="predicted"/>
<organism evidence="3 4">
    <name type="scientific">Hymenobacter mucosus</name>
    <dbReference type="NCBI Taxonomy" id="1411120"/>
    <lineage>
        <taxon>Bacteria</taxon>
        <taxon>Pseudomonadati</taxon>
        <taxon>Bacteroidota</taxon>
        <taxon>Cytophagia</taxon>
        <taxon>Cytophagales</taxon>
        <taxon>Hymenobacteraceae</taxon>
        <taxon>Hymenobacter</taxon>
    </lineage>
</organism>
<dbReference type="AlphaFoldDB" id="A0A238XG94"/>
<feature type="domain" description="3-keto-alpha-glucoside-1,2-lyase/3-keto-2-hydroxy-glucal hydratase" evidence="2">
    <location>
        <begin position="54"/>
        <end position="256"/>
    </location>
</feature>
<reference evidence="4" key="1">
    <citation type="submission" date="2017-06" db="EMBL/GenBank/DDBJ databases">
        <authorList>
            <person name="Varghese N."/>
            <person name="Submissions S."/>
        </authorList>
    </citation>
    <scope>NUCLEOTIDE SEQUENCE [LARGE SCALE GENOMIC DNA]</scope>
    <source>
        <strain evidence="4">DSM 28041</strain>
    </source>
</reference>
<evidence type="ECO:0000259" key="2">
    <source>
        <dbReference type="Pfam" id="PF06439"/>
    </source>
</evidence>
<evidence type="ECO:0000313" key="3">
    <source>
        <dbReference type="EMBL" id="SNR58026.1"/>
    </source>
</evidence>
<keyword evidence="4" id="KW-1185">Reference proteome</keyword>
<name>A0A238XG94_9BACT</name>
<evidence type="ECO:0000313" key="4">
    <source>
        <dbReference type="Proteomes" id="UP000198310"/>
    </source>
</evidence>
<feature type="chain" id="PRO_5012805488" description="3-keto-alpha-glucoside-1,2-lyase/3-keto-2-hydroxy-glucal hydratase domain-containing protein" evidence="1">
    <location>
        <begin position="21"/>
        <end position="258"/>
    </location>
</feature>
<dbReference type="Pfam" id="PF06439">
    <property type="entry name" value="3keto-disac_hyd"/>
    <property type="match status" value="1"/>
</dbReference>